<comment type="caution">
    <text evidence="1">The sequence shown here is derived from an EMBL/GenBank/DDBJ whole genome shotgun (WGS) entry which is preliminary data.</text>
</comment>
<dbReference type="EMBL" id="CAKE01000004">
    <property type="protein sequence ID" value="CCI81572.1"/>
    <property type="molecule type" value="Genomic_DNA"/>
</dbReference>
<reference evidence="1 2" key="1">
    <citation type="submission" date="2012-06" db="EMBL/GenBank/DDBJ databases">
        <title>Draft Genome Sequence of Lactobacillus hominis Strain CRBIP 24.179T, isolated from human intestine.</title>
        <authorList>
            <person name="Cousin S."/>
            <person name="Ma L."/>
            <person name="Bizet C."/>
            <person name="Loux V."/>
            <person name="Bouchier C."/>
            <person name="Clermont D."/>
            <person name="Creno S."/>
        </authorList>
    </citation>
    <scope>NUCLEOTIDE SEQUENCE [LARGE SCALE GENOMIC DNA]</scope>
    <source>
        <strain evidence="2">CRBIP 24.179T</strain>
    </source>
</reference>
<dbReference type="Proteomes" id="UP000009320">
    <property type="component" value="Unassembled WGS sequence"/>
</dbReference>
<dbReference type="OrthoDB" id="2306204at2"/>
<evidence type="ECO:0008006" key="3">
    <source>
        <dbReference type="Google" id="ProtNLM"/>
    </source>
</evidence>
<protein>
    <recommendedName>
        <fullName evidence="3">DUF771 domain-containing protein</fullName>
    </recommendedName>
</protein>
<organism evidence="1 2">
    <name type="scientific">Lactobacillus hominis DSM 23910 = CRBIP 24.179</name>
    <dbReference type="NCBI Taxonomy" id="1423758"/>
    <lineage>
        <taxon>Bacteria</taxon>
        <taxon>Bacillati</taxon>
        <taxon>Bacillota</taxon>
        <taxon>Bacilli</taxon>
        <taxon>Lactobacillales</taxon>
        <taxon>Lactobacillaceae</taxon>
        <taxon>Lactobacillus</taxon>
    </lineage>
</organism>
<evidence type="ECO:0000313" key="1">
    <source>
        <dbReference type="EMBL" id="CCI81572.1"/>
    </source>
</evidence>
<dbReference type="STRING" id="1423758.FC41_GL000066"/>
<dbReference type="GeneID" id="82846828"/>
<accession>I7L5R8</accession>
<keyword evidence="2" id="KW-1185">Reference proteome</keyword>
<dbReference type="RefSeq" id="WP_008470379.1">
    <property type="nucleotide sequence ID" value="NZ_AYZP01000001.1"/>
</dbReference>
<proteinExistence type="predicted"/>
<dbReference type="eggNOG" id="ENOG5030A2R">
    <property type="taxonomic scope" value="Bacteria"/>
</dbReference>
<evidence type="ECO:0000313" key="2">
    <source>
        <dbReference type="Proteomes" id="UP000009320"/>
    </source>
</evidence>
<dbReference type="AlphaFoldDB" id="I7L5R8"/>
<gene>
    <name evidence="1" type="ORF">BN55_09180</name>
</gene>
<sequence length="96" mass="11207">MQVTISKDELKQAIVEIMDEMGFVPKESIEGKTITLGQFKKKYCPGKSLDWIKTEIFYKYKPDFVANIHPGTGSSFRIYEKQAANWMEKNKEKLPW</sequence>
<name>I7L5R8_9LACO</name>
<dbReference type="PATRIC" id="fig|1423758.3.peg.69"/>